<dbReference type="OrthoDB" id="2456643at2"/>
<evidence type="ECO:0000256" key="3">
    <source>
        <dbReference type="ARBA" id="ARBA00022989"/>
    </source>
</evidence>
<protein>
    <submittedName>
        <fullName evidence="7">ABC transporter permease</fullName>
    </submittedName>
</protein>
<gene>
    <name evidence="7" type="ORF">ADM90_21200</name>
</gene>
<feature type="transmembrane region" description="Helical" evidence="5">
    <location>
        <begin position="226"/>
        <end position="243"/>
    </location>
</feature>
<keyword evidence="2 5" id="KW-0812">Transmembrane</keyword>
<comment type="subcellular location">
    <subcellularLocation>
        <location evidence="1">Membrane</location>
        <topology evidence="1">Multi-pass membrane protein</topology>
    </subcellularLocation>
</comment>
<organism evidence="7 8">
    <name type="scientific">Lysinibacillus macroides</name>
    <dbReference type="NCBI Taxonomy" id="33935"/>
    <lineage>
        <taxon>Bacteria</taxon>
        <taxon>Bacillati</taxon>
        <taxon>Bacillota</taxon>
        <taxon>Bacilli</taxon>
        <taxon>Bacillales</taxon>
        <taxon>Bacillaceae</taxon>
        <taxon>Lysinibacillus</taxon>
    </lineage>
</organism>
<dbReference type="PATRIC" id="fig|33935.3.peg.4485"/>
<dbReference type="InterPro" id="IPR013525">
    <property type="entry name" value="ABC2_TM"/>
</dbReference>
<evidence type="ECO:0000313" key="7">
    <source>
        <dbReference type="EMBL" id="KOY80357.1"/>
    </source>
</evidence>
<feature type="transmembrane region" description="Helical" evidence="5">
    <location>
        <begin position="166"/>
        <end position="188"/>
    </location>
</feature>
<feature type="domain" description="ABC-2 type transporter transmembrane" evidence="6">
    <location>
        <begin position="55"/>
        <end position="244"/>
    </location>
</feature>
<keyword evidence="4 5" id="KW-0472">Membrane</keyword>
<evidence type="ECO:0000256" key="4">
    <source>
        <dbReference type="ARBA" id="ARBA00023136"/>
    </source>
</evidence>
<comment type="caution">
    <text evidence="7">The sequence shown here is derived from an EMBL/GenBank/DDBJ whole genome shotgun (WGS) entry which is preliminary data.</text>
</comment>
<name>A0A0N0UW29_9BACI</name>
<evidence type="ECO:0000313" key="8">
    <source>
        <dbReference type="Proteomes" id="UP000037977"/>
    </source>
</evidence>
<reference evidence="7 8" key="1">
    <citation type="submission" date="2015-07" db="EMBL/GenBank/DDBJ databases">
        <title>Genome sequencing project for genomic taxonomy and phylogenomics of Bacillus-like bacteria.</title>
        <authorList>
            <person name="Liu B."/>
            <person name="Wang J."/>
            <person name="Zhu Y."/>
            <person name="Liu G."/>
            <person name="Chen Q."/>
            <person name="Chen Z."/>
            <person name="Che J."/>
            <person name="Ge C."/>
            <person name="Shi H."/>
            <person name="Pan Z."/>
            <person name="Liu X."/>
        </authorList>
    </citation>
    <scope>NUCLEOTIDE SEQUENCE [LARGE SCALE GENOMIC DNA]</scope>
    <source>
        <strain evidence="7 8">DSM 54</strain>
    </source>
</reference>
<evidence type="ECO:0000256" key="5">
    <source>
        <dbReference type="SAM" id="Phobius"/>
    </source>
</evidence>
<dbReference type="Pfam" id="PF12698">
    <property type="entry name" value="ABC2_membrane_3"/>
    <property type="match status" value="1"/>
</dbReference>
<evidence type="ECO:0000256" key="2">
    <source>
        <dbReference type="ARBA" id="ARBA00022692"/>
    </source>
</evidence>
<dbReference type="GO" id="GO:0140359">
    <property type="term" value="F:ABC-type transporter activity"/>
    <property type="evidence" value="ECO:0007669"/>
    <property type="project" value="InterPro"/>
</dbReference>
<evidence type="ECO:0000259" key="6">
    <source>
        <dbReference type="Pfam" id="PF12698"/>
    </source>
</evidence>
<keyword evidence="3 5" id="KW-1133">Transmembrane helix</keyword>
<feature type="transmembrane region" description="Helical" evidence="5">
    <location>
        <begin position="57"/>
        <end position="78"/>
    </location>
</feature>
<keyword evidence="8" id="KW-1185">Reference proteome</keyword>
<feature type="transmembrane region" description="Helical" evidence="5">
    <location>
        <begin position="17"/>
        <end position="37"/>
    </location>
</feature>
<proteinExistence type="predicted"/>
<dbReference type="EMBL" id="LGCI01000011">
    <property type="protein sequence ID" value="KOY80357.1"/>
    <property type="molecule type" value="Genomic_DNA"/>
</dbReference>
<dbReference type="GO" id="GO:0016020">
    <property type="term" value="C:membrane"/>
    <property type="evidence" value="ECO:0007669"/>
    <property type="project" value="UniProtKB-SubCell"/>
</dbReference>
<dbReference type="STRING" id="33935.ADM90_21200"/>
<feature type="transmembrane region" description="Helical" evidence="5">
    <location>
        <begin position="134"/>
        <end position="154"/>
    </location>
</feature>
<evidence type="ECO:0000256" key="1">
    <source>
        <dbReference type="ARBA" id="ARBA00004141"/>
    </source>
</evidence>
<accession>A0A0N0UW29</accession>
<dbReference type="RefSeq" id="WP_053996858.1">
    <property type="nucleotide sequence ID" value="NZ_CP065643.1"/>
</dbReference>
<dbReference type="Proteomes" id="UP000037977">
    <property type="component" value="Unassembled WGS sequence"/>
</dbReference>
<dbReference type="AlphaFoldDB" id="A0A0N0UW29"/>
<sequence length="252" mass="28919">MTLMITKIYLKETLRNYGAFIGILLPAIMFFVVSIFVKNAASIGSETLDFMIRGQFLTSSILFTILSVVFSGGTVYLTDKRNERVFEWLDKTNIKYYEYFVGLGIGILIILNVFLIIILLAFSTITTLELIDMGHILLISNFTFFALYPINYLLSSLFPNGKTATSMLVPLMLILLFSVTMTDLFVSLSGNDPQNYYKFLIWNPMLFLNDTLQHILGLTETPWMELTSYLVILLALFMLLFIISKRTFRYLK</sequence>
<feature type="transmembrane region" description="Helical" evidence="5">
    <location>
        <begin position="99"/>
        <end position="122"/>
    </location>
</feature>